<sequence length="257" mass="29798">MDIPSYFSDGIIWSLSVFSGIIMCKIVYDITEFASSLYSKAYNNLRKIQKIEWNNRAFSSFHAILVSAVSFHLLILSDLYKDDYSQKFIIERTSFLSKSILGISTGYFLSDLAMILWLFPALGGKEYIIHHGFSLLSMTLALVSGSAHFYIIMVLFSEVTTPFVNLRWYLDRADKKDYKIYLYNGAALFLGWLIARVLLFVYFFTHLYLHFDQAKTIFSLGFYNLLITPSLLAMMNVYWFWKITKGLIKNVSKTKHV</sequence>
<protein>
    <submittedName>
        <fullName evidence="8">Transmembrane protein 56</fullName>
    </submittedName>
</protein>
<evidence type="ECO:0000256" key="2">
    <source>
        <dbReference type="ARBA" id="ARBA00022692"/>
    </source>
</evidence>
<dbReference type="AlphaFoldDB" id="A0A0K9PRJ5"/>
<dbReference type="OMA" id="MPVYYSH"/>
<evidence type="ECO:0000256" key="5">
    <source>
        <dbReference type="PROSITE-ProRule" id="PRU00205"/>
    </source>
</evidence>
<dbReference type="Proteomes" id="UP000036987">
    <property type="component" value="Unassembled WGS sequence"/>
</dbReference>
<name>A0A0K9PRJ5_ZOSMR</name>
<feature type="transmembrane region" description="Helical" evidence="6">
    <location>
        <begin position="149"/>
        <end position="170"/>
    </location>
</feature>
<feature type="transmembrane region" description="Helical" evidence="6">
    <location>
        <begin position="100"/>
        <end position="120"/>
    </location>
</feature>
<reference evidence="9" key="1">
    <citation type="journal article" date="2016" name="Nature">
        <title>The genome of the seagrass Zostera marina reveals angiosperm adaptation to the sea.</title>
        <authorList>
            <person name="Olsen J.L."/>
            <person name="Rouze P."/>
            <person name="Verhelst B."/>
            <person name="Lin Y.-C."/>
            <person name="Bayer T."/>
            <person name="Collen J."/>
            <person name="Dattolo E."/>
            <person name="De Paoli E."/>
            <person name="Dittami S."/>
            <person name="Maumus F."/>
            <person name="Michel G."/>
            <person name="Kersting A."/>
            <person name="Lauritano C."/>
            <person name="Lohaus R."/>
            <person name="Toepel M."/>
            <person name="Tonon T."/>
            <person name="Vanneste K."/>
            <person name="Amirebrahimi M."/>
            <person name="Brakel J."/>
            <person name="Bostroem C."/>
            <person name="Chovatia M."/>
            <person name="Grimwood J."/>
            <person name="Jenkins J.W."/>
            <person name="Jueterbock A."/>
            <person name="Mraz A."/>
            <person name="Stam W.T."/>
            <person name="Tice H."/>
            <person name="Bornberg-Bauer E."/>
            <person name="Green P.J."/>
            <person name="Pearson G.A."/>
            <person name="Procaccini G."/>
            <person name="Duarte C.M."/>
            <person name="Schmutz J."/>
            <person name="Reusch T.B.H."/>
            <person name="Van de Peer Y."/>
        </authorList>
    </citation>
    <scope>NUCLEOTIDE SEQUENCE [LARGE SCALE GENOMIC DNA]</scope>
    <source>
        <strain evidence="9">cv. Finnish</strain>
    </source>
</reference>
<gene>
    <name evidence="8" type="ORF">ZOSMA_192G00240</name>
</gene>
<proteinExistence type="predicted"/>
<dbReference type="PANTHER" id="PTHR13439:SF0">
    <property type="entry name" value="TOPOISOMERASE I DAMAGE AFFECTED PROTEIN 4"/>
    <property type="match status" value="1"/>
</dbReference>
<keyword evidence="4 5" id="KW-0472">Membrane</keyword>
<feature type="transmembrane region" description="Helical" evidence="6">
    <location>
        <begin position="127"/>
        <end position="143"/>
    </location>
</feature>
<feature type="domain" description="TLC" evidence="7">
    <location>
        <begin position="48"/>
        <end position="252"/>
    </location>
</feature>
<dbReference type="GO" id="GO:0055088">
    <property type="term" value="P:lipid homeostasis"/>
    <property type="evidence" value="ECO:0000318"/>
    <property type="project" value="GO_Central"/>
</dbReference>
<feature type="transmembrane region" description="Helical" evidence="6">
    <location>
        <begin position="217"/>
        <end position="241"/>
    </location>
</feature>
<dbReference type="GO" id="GO:0016020">
    <property type="term" value="C:membrane"/>
    <property type="evidence" value="ECO:0007669"/>
    <property type="project" value="UniProtKB-SubCell"/>
</dbReference>
<keyword evidence="9" id="KW-1185">Reference proteome</keyword>
<feature type="transmembrane region" description="Helical" evidence="6">
    <location>
        <begin position="182"/>
        <end position="205"/>
    </location>
</feature>
<dbReference type="OrthoDB" id="10266980at2759"/>
<dbReference type="GO" id="GO:0005783">
    <property type="term" value="C:endoplasmic reticulum"/>
    <property type="evidence" value="ECO:0000318"/>
    <property type="project" value="GO_Central"/>
</dbReference>
<dbReference type="InterPro" id="IPR006634">
    <property type="entry name" value="TLC-dom"/>
</dbReference>
<feature type="transmembrane region" description="Helical" evidence="6">
    <location>
        <begin position="59"/>
        <end position="80"/>
    </location>
</feature>
<evidence type="ECO:0000256" key="6">
    <source>
        <dbReference type="SAM" id="Phobius"/>
    </source>
</evidence>
<evidence type="ECO:0000256" key="4">
    <source>
        <dbReference type="ARBA" id="ARBA00023136"/>
    </source>
</evidence>
<dbReference type="InterPro" id="IPR050846">
    <property type="entry name" value="TLCD"/>
</dbReference>
<dbReference type="SMART" id="SM00724">
    <property type="entry name" value="TLC"/>
    <property type="match status" value="1"/>
</dbReference>
<dbReference type="PANTHER" id="PTHR13439">
    <property type="entry name" value="CT120 PROTEIN"/>
    <property type="match status" value="1"/>
</dbReference>
<dbReference type="STRING" id="29655.A0A0K9PRJ5"/>
<evidence type="ECO:0000259" key="7">
    <source>
        <dbReference type="PROSITE" id="PS50922"/>
    </source>
</evidence>
<keyword evidence="2 5" id="KW-0812">Transmembrane</keyword>
<keyword evidence="3 6" id="KW-1133">Transmembrane helix</keyword>
<evidence type="ECO:0000256" key="1">
    <source>
        <dbReference type="ARBA" id="ARBA00004141"/>
    </source>
</evidence>
<comment type="caution">
    <text evidence="8">The sequence shown here is derived from an EMBL/GenBank/DDBJ whole genome shotgun (WGS) entry which is preliminary data.</text>
</comment>
<organism evidence="8 9">
    <name type="scientific">Zostera marina</name>
    <name type="common">Eelgrass</name>
    <dbReference type="NCBI Taxonomy" id="29655"/>
    <lineage>
        <taxon>Eukaryota</taxon>
        <taxon>Viridiplantae</taxon>
        <taxon>Streptophyta</taxon>
        <taxon>Embryophyta</taxon>
        <taxon>Tracheophyta</taxon>
        <taxon>Spermatophyta</taxon>
        <taxon>Magnoliopsida</taxon>
        <taxon>Liliopsida</taxon>
        <taxon>Zosteraceae</taxon>
        <taxon>Zostera</taxon>
    </lineage>
</organism>
<feature type="transmembrane region" description="Helical" evidence="6">
    <location>
        <begin position="12"/>
        <end position="38"/>
    </location>
</feature>
<comment type="subcellular location">
    <subcellularLocation>
        <location evidence="1">Membrane</location>
        <topology evidence="1">Multi-pass membrane protein</topology>
    </subcellularLocation>
</comment>
<dbReference type="PROSITE" id="PS50922">
    <property type="entry name" value="TLC"/>
    <property type="match status" value="1"/>
</dbReference>
<accession>A0A0K9PRJ5</accession>
<dbReference type="Pfam" id="PF03798">
    <property type="entry name" value="TRAM_LAG1_CLN8"/>
    <property type="match status" value="1"/>
</dbReference>
<evidence type="ECO:0000256" key="3">
    <source>
        <dbReference type="ARBA" id="ARBA00022989"/>
    </source>
</evidence>
<evidence type="ECO:0000313" key="8">
    <source>
        <dbReference type="EMBL" id="KMZ70847.1"/>
    </source>
</evidence>
<evidence type="ECO:0000313" key="9">
    <source>
        <dbReference type="Proteomes" id="UP000036987"/>
    </source>
</evidence>
<dbReference type="EMBL" id="LFYR01000705">
    <property type="protein sequence ID" value="KMZ70847.1"/>
    <property type="molecule type" value="Genomic_DNA"/>
</dbReference>